<dbReference type="RefSeq" id="WP_091545060.1">
    <property type="nucleotide sequence ID" value="NZ_FONY01000017.1"/>
</dbReference>
<dbReference type="PRINTS" id="PR00032">
    <property type="entry name" value="HTHARAC"/>
</dbReference>
<organism evidence="5 6">
    <name type="scientific">Thermoflexibacter ruber</name>
    <dbReference type="NCBI Taxonomy" id="1003"/>
    <lineage>
        <taxon>Bacteria</taxon>
        <taxon>Pseudomonadati</taxon>
        <taxon>Bacteroidota</taxon>
        <taxon>Cytophagia</taxon>
        <taxon>Cytophagales</taxon>
        <taxon>Thermoflexibacteraceae</taxon>
        <taxon>Thermoflexibacter</taxon>
    </lineage>
</organism>
<dbReference type="InterPro" id="IPR009057">
    <property type="entry name" value="Homeodomain-like_sf"/>
</dbReference>
<dbReference type="GO" id="GO:0003700">
    <property type="term" value="F:DNA-binding transcription factor activity"/>
    <property type="evidence" value="ECO:0007669"/>
    <property type="project" value="InterPro"/>
</dbReference>
<sequence>MKHKETIREFYANHGQEYPQMDQFNVYRREEFLCANTSLLPNRRDFYKISLVVQGEGILTTADKAIRIQDNALLFMNPLIPYSWEASSVNQTGIFCLFTEDFVTPILKGNPLSQSQLFKVGGDHIFFPDKESMRLLKGFFENMFLEVKSSYLHKNDLLRTYVQIIMHEAMKMQPPKTFFEPANASKRVSNLFLELLERQFPIDSPNQTIKLKNANEFASQLNIHTNTLNRALREATGKTTTEWIAERTTMEAKALLQYSNWDIAEIAYSLGFEHSSNFIIFFKKQTGKSPLQFRKDSNAIS</sequence>
<dbReference type="STRING" id="1003.SAMN04488541_101787"/>
<evidence type="ECO:0000313" key="6">
    <source>
        <dbReference type="Proteomes" id="UP000199513"/>
    </source>
</evidence>
<dbReference type="Pfam" id="PF02311">
    <property type="entry name" value="AraC_binding"/>
    <property type="match status" value="1"/>
</dbReference>
<keyword evidence="1" id="KW-0805">Transcription regulation</keyword>
<feature type="domain" description="HTH araC/xylS-type" evidence="4">
    <location>
        <begin position="186"/>
        <end position="296"/>
    </location>
</feature>
<dbReference type="GO" id="GO:0043565">
    <property type="term" value="F:sequence-specific DNA binding"/>
    <property type="evidence" value="ECO:0007669"/>
    <property type="project" value="InterPro"/>
</dbReference>
<dbReference type="OrthoDB" id="629929at2"/>
<dbReference type="InterPro" id="IPR003313">
    <property type="entry name" value="AraC-bd"/>
</dbReference>
<dbReference type="PANTHER" id="PTHR43280:SF32">
    <property type="entry name" value="TRANSCRIPTIONAL REGULATORY PROTEIN"/>
    <property type="match status" value="1"/>
</dbReference>
<accession>A0A1I2GDG5</accession>
<keyword evidence="3" id="KW-0804">Transcription</keyword>
<dbReference type="InterPro" id="IPR020449">
    <property type="entry name" value="Tscrpt_reg_AraC-type_HTH"/>
</dbReference>
<dbReference type="Pfam" id="PF12833">
    <property type="entry name" value="HTH_18"/>
    <property type="match status" value="1"/>
</dbReference>
<dbReference type="PANTHER" id="PTHR43280">
    <property type="entry name" value="ARAC-FAMILY TRANSCRIPTIONAL REGULATOR"/>
    <property type="match status" value="1"/>
</dbReference>
<dbReference type="Proteomes" id="UP000199513">
    <property type="component" value="Unassembled WGS sequence"/>
</dbReference>
<evidence type="ECO:0000313" key="5">
    <source>
        <dbReference type="EMBL" id="SFF14786.1"/>
    </source>
</evidence>
<dbReference type="PROSITE" id="PS01124">
    <property type="entry name" value="HTH_ARAC_FAMILY_2"/>
    <property type="match status" value="1"/>
</dbReference>
<dbReference type="InterPro" id="IPR018060">
    <property type="entry name" value="HTH_AraC"/>
</dbReference>
<name>A0A1I2GDG5_9BACT</name>
<dbReference type="Gene3D" id="1.10.10.60">
    <property type="entry name" value="Homeodomain-like"/>
    <property type="match status" value="1"/>
</dbReference>
<dbReference type="SUPFAM" id="SSF51215">
    <property type="entry name" value="Regulatory protein AraC"/>
    <property type="match status" value="1"/>
</dbReference>
<proteinExistence type="predicted"/>
<evidence type="ECO:0000256" key="1">
    <source>
        <dbReference type="ARBA" id="ARBA00023015"/>
    </source>
</evidence>
<dbReference type="InterPro" id="IPR037923">
    <property type="entry name" value="HTH-like"/>
</dbReference>
<gene>
    <name evidence="5" type="ORF">SAMN04488541_101787</name>
</gene>
<evidence type="ECO:0000256" key="2">
    <source>
        <dbReference type="ARBA" id="ARBA00023125"/>
    </source>
</evidence>
<dbReference type="SMART" id="SM00342">
    <property type="entry name" value="HTH_ARAC"/>
    <property type="match status" value="1"/>
</dbReference>
<evidence type="ECO:0000256" key="3">
    <source>
        <dbReference type="ARBA" id="ARBA00023163"/>
    </source>
</evidence>
<evidence type="ECO:0000259" key="4">
    <source>
        <dbReference type="PROSITE" id="PS01124"/>
    </source>
</evidence>
<dbReference type="AlphaFoldDB" id="A0A1I2GDG5"/>
<protein>
    <submittedName>
        <fullName evidence="5">AraC-like ligand binding domain-containing protein</fullName>
    </submittedName>
</protein>
<keyword evidence="2" id="KW-0238">DNA-binding</keyword>
<dbReference type="EMBL" id="FONY01000017">
    <property type="protein sequence ID" value="SFF14786.1"/>
    <property type="molecule type" value="Genomic_DNA"/>
</dbReference>
<dbReference type="SUPFAM" id="SSF46689">
    <property type="entry name" value="Homeodomain-like"/>
    <property type="match status" value="1"/>
</dbReference>
<keyword evidence="6" id="KW-1185">Reference proteome</keyword>
<reference evidence="5 6" key="1">
    <citation type="submission" date="2016-10" db="EMBL/GenBank/DDBJ databases">
        <authorList>
            <person name="de Groot N.N."/>
        </authorList>
    </citation>
    <scope>NUCLEOTIDE SEQUENCE [LARGE SCALE GENOMIC DNA]</scope>
    <source>
        <strain>GEY</strain>
        <strain evidence="6">DSM 9560</strain>
    </source>
</reference>